<protein>
    <submittedName>
        <fullName evidence="1">Uncharacterized protein</fullName>
    </submittedName>
</protein>
<proteinExistence type="predicted"/>
<dbReference type="Proteomes" id="UP000095727">
    <property type="component" value="Unassembled WGS sequence"/>
</dbReference>
<organism evidence="1 2">
    <name type="scientific">Coprococcus comes</name>
    <dbReference type="NCBI Taxonomy" id="410072"/>
    <lineage>
        <taxon>Bacteria</taxon>
        <taxon>Bacillati</taxon>
        <taxon>Bacillota</taxon>
        <taxon>Clostridia</taxon>
        <taxon>Lachnospirales</taxon>
        <taxon>Lachnospiraceae</taxon>
        <taxon>Coprococcus</taxon>
    </lineage>
</organism>
<evidence type="ECO:0000313" key="2">
    <source>
        <dbReference type="Proteomes" id="UP000095727"/>
    </source>
</evidence>
<dbReference type="AlphaFoldDB" id="A0A173SSX6"/>
<evidence type="ECO:0000313" key="1">
    <source>
        <dbReference type="EMBL" id="CUM93824.1"/>
    </source>
</evidence>
<sequence>MTVDIDDKSYTYLIQLLTNKFYNTTDISELQQINKLYKILKFQSETWLSKI</sequence>
<name>A0A173SSX6_9FIRM</name>
<gene>
    <name evidence="1" type="ORF">ERS852574_01694</name>
</gene>
<dbReference type="EMBL" id="CYXR01000010">
    <property type="protein sequence ID" value="CUM93824.1"/>
    <property type="molecule type" value="Genomic_DNA"/>
</dbReference>
<accession>A0A173SSX6</accession>
<reference evidence="1 2" key="1">
    <citation type="submission" date="2015-09" db="EMBL/GenBank/DDBJ databases">
        <authorList>
            <consortium name="Pathogen Informatics"/>
        </authorList>
    </citation>
    <scope>NUCLEOTIDE SEQUENCE [LARGE SCALE GENOMIC DNA]</scope>
    <source>
        <strain evidence="1 2">2789STDY5834962</strain>
    </source>
</reference>